<sequence length="137" mass="14251">MDVVALVTWILAASAGLYLLLMWFANGGLRGQATKVTRFPALILVGHPSAAVLGLLVWIGYLLSGAAVYAWTAFAALLVTIAQGVLLFTRWLIGHGGRHARGTDQPFPAAAVVIHGLVAAATLVLVLVTAINAGSRP</sequence>
<evidence type="ECO:0000313" key="3">
    <source>
        <dbReference type="Proteomes" id="UP000487268"/>
    </source>
</evidence>
<dbReference type="AlphaFoldDB" id="A0A7K0C371"/>
<gene>
    <name evidence="2" type="ORF">ACRB68_60290</name>
</gene>
<feature type="transmembrane region" description="Helical" evidence="1">
    <location>
        <begin position="68"/>
        <end position="88"/>
    </location>
</feature>
<evidence type="ECO:0000313" key="2">
    <source>
        <dbReference type="EMBL" id="MQY07927.1"/>
    </source>
</evidence>
<reference evidence="2 3" key="1">
    <citation type="submission" date="2019-10" db="EMBL/GenBank/DDBJ databases">
        <title>Actinomadura rubteroloni sp. nov. and Actinomadura macrotermitis sp. nov., isolated from the gut of fungus growing-termite Macrotermes natalensis.</title>
        <authorList>
            <person name="Benndorf R."/>
            <person name="Martin K."/>
            <person name="Kuefner M."/>
            <person name="De Beer W."/>
            <person name="Kaster A.-K."/>
            <person name="Vollmers J."/>
            <person name="Poulsen M."/>
            <person name="Beemelmanns C."/>
        </authorList>
    </citation>
    <scope>NUCLEOTIDE SEQUENCE [LARGE SCALE GENOMIC DNA]</scope>
    <source>
        <strain evidence="2 3">RB68</strain>
    </source>
</reference>
<evidence type="ECO:0008006" key="4">
    <source>
        <dbReference type="Google" id="ProtNLM"/>
    </source>
</evidence>
<keyword evidence="3" id="KW-1185">Reference proteome</keyword>
<keyword evidence="1" id="KW-1133">Transmembrane helix</keyword>
<keyword evidence="1" id="KW-0472">Membrane</keyword>
<dbReference type="EMBL" id="WEGH01000004">
    <property type="protein sequence ID" value="MQY07927.1"/>
    <property type="molecule type" value="Genomic_DNA"/>
</dbReference>
<proteinExistence type="predicted"/>
<dbReference type="Proteomes" id="UP000487268">
    <property type="component" value="Unassembled WGS sequence"/>
</dbReference>
<comment type="caution">
    <text evidence="2">The sequence shown here is derived from an EMBL/GenBank/DDBJ whole genome shotgun (WGS) entry which is preliminary data.</text>
</comment>
<evidence type="ECO:0000256" key="1">
    <source>
        <dbReference type="SAM" id="Phobius"/>
    </source>
</evidence>
<feature type="transmembrane region" description="Helical" evidence="1">
    <location>
        <begin position="109"/>
        <end position="131"/>
    </location>
</feature>
<accession>A0A7K0C371</accession>
<dbReference type="OrthoDB" id="4559777at2"/>
<feature type="transmembrane region" description="Helical" evidence="1">
    <location>
        <begin position="41"/>
        <end position="62"/>
    </location>
</feature>
<keyword evidence="1" id="KW-0812">Transmembrane</keyword>
<feature type="transmembrane region" description="Helical" evidence="1">
    <location>
        <begin position="6"/>
        <end position="29"/>
    </location>
</feature>
<protein>
    <recommendedName>
        <fullName evidence="4">Integral membrane protein</fullName>
    </recommendedName>
</protein>
<name>A0A7K0C371_9ACTN</name>
<organism evidence="2 3">
    <name type="scientific">Actinomadura macrotermitis</name>
    <dbReference type="NCBI Taxonomy" id="2585200"/>
    <lineage>
        <taxon>Bacteria</taxon>
        <taxon>Bacillati</taxon>
        <taxon>Actinomycetota</taxon>
        <taxon>Actinomycetes</taxon>
        <taxon>Streptosporangiales</taxon>
        <taxon>Thermomonosporaceae</taxon>
        <taxon>Actinomadura</taxon>
    </lineage>
</organism>